<gene>
    <name evidence="2" type="ORF">JMJ35_009088</name>
</gene>
<keyword evidence="3" id="KW-1185">Reference proteome</keyword>
<evidence type="ECO:0000256" key="1">
    <source>
        <dbReference type="SAM" id="MobiDB-lite"/>
    </source>
</evidence>
<dbReference type="EMBL" id="JAFEKC020000020">
    <property type="protein sequence ID" value="KAK0508812.1"/>
    <property type="molecule type" value="Genomic_DNA"/>
</dbReference>
<organism evidence="2 3">
    <name type="scientific">Cladonia borealis</name>
    <dbReference type="NCBI Taxonomy" id="184061"/>
    <lineage>
        <taxon>Eukaryota</taxon>
        <taxon>Fungi</taxon>
        <taxon>Dikarya</taxon>
        <taxon>Ascomycota</taxon>
        <taxon>Pezizomycotina</taxon>
        <taxon>Lecanoromycetes</taxon>
        <taxon>OSLEUM clade</taxon>
        <taxon>Lecanoromycetidae</taxon>
        <taxon>Lecanorales</taxon>
        <taxon>Lecanorineae</taxon>
        <taxon>Cladoniaceae</taxon>
        <taxon>Cladonia</taxon>
    </lineage>
</organism>
<feature type="region of interest" description="Disordered" evidence="1">
    <location>
        <begin position="19"/>
        <end position="112"/>
    </location>
</feature>
<accession>A0AA39UYQ6</accession>
<comment type="caution">
    <text evidence="2">The sequence shown here is derived from an EMBL/GenBank/DDBJ whole genome shotgun (WGS) entry which is preliminary data.</text>
</comment>
<dbReference type="InterPro" id="IPR018858">
    <property type="entry name" value="DUF2458"/>
</dbReference>
<dbReference type="AlphaFoldDB" id="A0AA39UYQ6"/>
<dbReference type="Pfam" id="PF10454">
    <property type="entry name" value="DUF2458"/>
    <property type="match status" value="1"/>
</dbReference>
<feature type="compositionally biased region" description="Acidic residues" evidence="1">
    <location>
        <begin position="45"/>
        <end position="59"/>
    </location>
</feature>
<evidence type="ECO:0000313" key="3">
    <source>
        <dbReference type="Proteomes" id="UP001166286"/>
    </source>
</evidence>
<feature type="compositionally biased region" description="Gly residues" evidence="1">
    <location>
        <begin position="189"/>
        <end position="204"/>
    </location>
</feature>
<reference evidence="2" key="1">
    <citation type="submission" date="2023-03" db="EMBL/GenBank/DDBJ databases">
        <title>Complete genome of Cladonia borealis.</title>
        <authorList>
            <person name="Park H."/>
        </authorList>
    </citation>
    <scope>NUCLEOTIDE SEQUENCE</scope>
    <source>
        <strain evidence="2">ANT050790</strain>
    </source>
</reference>
<feature type="compositionally biased region" description="Polar residues" evidence="1">
    <location>
        <begin position="29"/>
        <end position="39"/>
    </location>
</feature>
<dbReference type="Proteomes" id="UP001166286">
    <property type="component" value="Unassembled WGS sequence"/>
</dbReference>
<name>A0AA39UYQ6_9LECA</name>
<feature type="region of interest" description="Disordered" evidence="1">
    <location>
        <begin position="187"/>
        <end position="216"/>
    </location>
</feature>
<sequence>MEYSNNAYQPPDLASVLRTLSALAPAQGQAPTHQQQPPYQSEAPPNEDELEEGEYDPADDYSPSEPLPHPSQPRHQPHPPAALTTTSSHIHPPALTKSQPLHIPPPKSVDPATITTYPRALHHILHLTTTSPTFLPSIRNLITTQHRHEREWHAQRLALQSRLANRAESRSKLDNVLAALGGKVSGKSPGMGGVGGGALGQGGNEGEEGEEEKRKELERFDKKVWKAQTEMVKAMGKDLGKLGVPGFVGEGWKGGEEEGRVLRGKVVGLLEDLCGGEVEGDG</sequence>
<protein>
    <submittedName>
        <fullName evidence="2">Uncharacterized protein</fullName>
    </submittedName>
</protein>
<evidence type="ECO:0000313" key="2">
    <source>
        <dbReference type="EMBL" id="KAK0508812.1"/>
    </source>
</evidence>
<proteinExistence type="predicted"/>